<sequence length="318" mass="32024">MAANRTQLQTLVATNLLGQNTPAIAATEAAYGEMWAQDAAAMYGYAVGSAAASTLTQFTQPAQTTDPSGLASQSAAVTQAVGSTVGNLTQTELPQLMSAVPASLQGLASPAAASPIDAIPGSGLLAALLNFLDGNDGNPYGVFLNSSLVNGFVSAGYVSPAVVGPAIWAAMADINAVALGAQESAAVPPMGSGEGNPSWIPAASPASPESLPVLGEETAATLGTGGISAGMNQAELVGRMSVPQSWAWQQRWPITPVRQPGRRLDQYGRCPEAAVGMPGIPGMPAGIYGHSLGNAPGTDSANDHGAPASCWMTRRKSP</sequence>
<dbReference type="Pfam" id="PF00823">
    <property type="entry name" value="PPE"/>
    <property type="match status" value="1"/>
</dbReference>
<dbReference type="InterPro" id="IPR038332">
    <property type="entry name" value="PPE_sf"/>
</dbReference>
<accession>A0ABN0R8P9</accession>
<dbReference type="InterPro" id="IPR000030">
    <property type="entry name" value="PPE_dom"/>
</dbReference>
<evidence type="ECO:0000256" key="1">
    <source>
        <dbReference type="ARBA" id="ARBA00010652"/>
    </source>
</evidence>
<feature type="region of interest" description="Disordered" evidence="2">
    <location>
        <begin position="298"/>
        <end position="318"/>
    </location>
</feature>
<evidence type="ECO:0000313" key="5">
    <source>
        <dbReference type="EMBL" id="EUA93516.1"/>
    </source>
</evidence>
<dbReference type="InterPro" id="IPR022171">
    <property type="entry name" value="PPE_C"/>
</dbReference>
<comment type="caution">
    <text evidence="5">The sequence shown here is derived from an EMBL/GenBank/DDBJ whole genome shotgun (WGS) entry which is preliminary data.</text>
</comment>
<dbReference type="Gene3D" id="1.20.1260.20">
    <property type="entry name" value="PPE superfamily"/>
    <property type="match status" value="1"/>
</dbReference>
<feature type="domain" description="PPE" evidence="3">
    <location>
        <begin position="2"/>
        <end position="56"/>
    </location>
</feature>
<keyword evidence="6" id="KW-1185">Reference proteome</keyword>
<dbReference type="SUPFAM" id="SSF140459">
    <property type="entry name" value="PE/PPE dimer-like"/>
    <property type="match status" value="1"/>
</dbReference>
<organism evidence="5 6">
    <name type="scientific">Mycobacterium ulcerans str. Harvey</name>
    <dbReference type="NCBI Taxonomy" id="1299332"/>
    <lineage>
        <taxon>Bacteria</taxon>
        <taxon>Bacillati</taxon>
        <taxon>Actinomycetota</taxon>
        <taxon>Actinomycetes</taxon>
        <taxon>Mycobacteriales</taxon>
        <taxon>Mycobacteriaceae</taxon>
        <taxon>Mycobacterium</taxon>
        <taxon>Mycobacterium ulcerans group</taxon>
    </lineage>
</organism>
<reference evidence="5 6" key="1">
    <citation type="submission" date="2014-01" db="EMBL/GenBank/DDBJ databases">
        <authorList>
            <person name="Dobos K."/>
            <person name="Lenaerts A."/>
            <person name="Ordway D."/>
            <person name="DeGroote M.A."/>
            <person name="Parker T."/>
            <person name="Sizemore C."/>
            <person name="Tallon L.J."/>
            <person name="Sadzewicz L.K."/>
            <person name="Sengamalay N."/>
            <person name="Fraser C.M."/>
            <person name="Hine E."/>
            <person name="Shefchek K.A."/>
            <person name="Das S.P."/>
            <person name="Tettelin H."/>
        </authorList>
    </citation>
    <scope>NUCLEOTIDE SEQUENCE [LARGE SCALE GENOMIC DNA]</scope>
    <source>
        <strain evidence="5 6">Harvey</strain>
    </source>
</reference>
<comment type="similarity">
    <text evidence="1">Belongs to the mycobacterial PPE family.</text>
</comment>
<dbReference type="Proteomes" id="UP000020681">
    <property type="component" value="Unassembled WGS sequence"/>
</dbReference>
<evidence type="ECO:0000313" key="6">
    <source>
        <dbReference type="Proteomes" id="UP000020681"/>
    </source>
</evidence>
<gene>
    <name evidence="5" type="ORF">I551_9217</name>
</gene>
<dbReference type="PANTHER" id="PTHR46766:SF1">
    <property type="entry name" value="GLUTAMINE-RICH PROTEIN 2"/>
    <property type="match status" value="1"/>
</dbReference>
<proteinExistence type="inferred from homology"/>
<evidence type="ECO:0000259" key="3">
    <source>
        <dbReference type="Pfam" id="PF00823"/>
    </source>
</evidence>
<dbReference type="Pfam" id="PF12484">
    <property type="entry name" value="PPE-SVP"/>
    <property type="match status" value="1"/>
</dbReference>
<feature type="domain" description="PPE family C-terminal" evidence="4">
    <location>
        <begin position="228"/>
        <end position="296"/>
    </location>
</feature>
<dbReference type="PANTHER" id="PTHR46766">
    <property type="entry name" value="GLUTAMINE-RICH PROTEIN 2"/>
    <property type="match status" value="1"/>
</dbReference>
<dbReference type="EMBL" id="JAOL01000060">
    <property type="protein sequence ID" value="EUA93516.1"/>
    <property type="molecule type" value="Genomic_DNA"/>
</dbReference>
<evidence type="ECO:0000256" key="2">
    <source>
        <dbReference type="SAM" id="MobiDB-lite"/>
    </source>
</evidence>
<evidence type="ECO:0000259" key="4">
    <source>
        <dbReference type="Pfam" id="PF12484"/>
    </source>
</evidence>
<name>A0ABN0R8P9_MYCUL</name>
<protein>
    <submittedName>
        <fullName evidence="5">PPE family protein</fullName>
    </submittedName>
</protein>